<feature type="signal peptide" evidence="7">
    <location>
        <begin position="1"/>
        <end position="31"/>
    </location>
</feature>
<dbReference type="EMBL" id="BJUW01000005">
    <property type="protein sequence ID" value="GEK86281.1"/>
    <property type="molecule type" value="Genomic_DNA"/>
</dbReference>
<dbReference type="Pfam" id="PF03180">
    <property type="entry name" value="Lipoprotein_9"/>
    <property type="match status" value="1"/>
</dbReference>
<organism evidence="8 9">
    <name type="scientific">Microbacterium aerolatum</name>
    <dbReference type="NCBI Taxonomy" id="153731"/>
    <lineage>
        <taxon>Bacteria</taxon>
        <taxon>Bacillati</taxon>
        <taxon>Actinomycetota</taxon>
        <taxon>Actinomycetes</taxon>
        <taxon>Micrococcales</taxon>
        <taxon>Microbacteriaceae</taxon>
        <taxon>Microbacterium</taxon>
    </lineage>
</organism>
<dbReference type="Proteomes" id="UP000321225">
    <property type="component" value="Unassembled WGS sequence"/>
</dbReference>
<name>A0A511AHU7_9MICO</name>
<dbReference type="PROSITE" id="PS51257">
    <property type="entry name" value="PROKAR_LIPOPROTEIN"/>
    <property type="match status" value="1"/>
</dbReference>
<keyword evidence="5" id="KW-0564">Palmitate</keyword>
<evidence type="ECO:0000256" key="6">
    <source>
        <dbReference type="ARBA" id="ARBA00023288"/>
    </source>
</evidence>
<evidence type="ECO:0000313" key="8">
    <source>
        <dbReference type="EMBL" id="GEK86281.1"/>
    </source>
</evidence>
<evidence type="ECO:0000256" key="7">
    <source>
        <dbReference type="SAM" id="SignalP"/>
    </source>
</evidence>
<dbReference type="InterPro" id="IPR004872">
    <property type="entry name" value="Lipoprotein_NlpA"/>
</dbReference>
<protein>
    <submittedName>
        <fullName evidence="8">Putative ABC-type transporter, periplasmic component</fullName>
    </submittedName>
</protein>
<comment type="subcellular location">
    <subcellularLocation>
        <location evidence="1">Membrane</location>
        <topology evidence="1">Lipid-anchor</topology>
    </subcellularLocation>
</comment>
<evidence type="ECO:0000256" key="5">
    <source>
        <dbReference type="ARBA" id="ARBA00023139"/>
    </source>
</evidence>
<dbReference type="PANTHER" id="PTHR30429">
    <property type="entry name" value="D-METHIONINE-BINDING LIPOPROTEIN METQ"/>
    <property type="match status" value="1"/>
</dbReference>
<reference evidence="8 9" key="1">
    <citation type="submission" date="2019-07" db="EMBL/GenBank/DDBJ databases">
        <title>Whole genome shotgun sequence of Microbacterium aerolatum NBRC 103071.</title>
        <authorList>
            <person name="Hosoyama A."/>
            <person name="Uohara A."/>
            <person name="Ohji S."/>
            <person name="Ichikawa N."/>
        </authorList>
    </citation>
    <scope>NUCLEOTIDE SEQUENCE [LARGE SCALE GENOMIC DNA]</scope>
    <source>
        <strain evidence="8 9">NBRC 103071</strain>
    </source>
</reference>
<dbReference type="GO" id="GO:0016020">
    <property type="term" value="C:membrane"/>
    <property type="evidence" value="ECO:0007669"/>
    <property type="project" value="UniProtKB-SubCell"/>
</dbReference>
<keyword evidence="4" id="KW-0472">Membrane</keyword>
<comment type="similarity">
    <text evidence="2">Belongs to the NlpA lipoprotein family.</text>
</comment>
<evidence type="ECO:0000256" key="4">
    <source>
        <dbReference type="ARBA" id="ARBA00023136"/>
    </source>
</evidence>
<accession>A0A511AHU7</accession>
<proteinExistence type="inferred from homology"/>
<feature type="chain" id="PRO_5039561359" evidence="7">
    <location>
        <begin position="32"/>
        <end position="303"/>
    </location>
</feature>
<sequence length="303" mass="32143">MKNTSRAKKKLLSVLGILAAGAMTLSMAACAGGDSDAGSDDSKVVLVADDGTEAHWTILADKLADEGIDLEVRTITDGVQLNQAVQDGEADINLFQHLIFLSDFNVNSGGTLVPVGATAVYPLALYSEEFADADSIPEGTTVAIPNNPTNLARALLNLQSAGLLELKDGGNAFSSEADITSSKVEILAVDTNQTVAALKDGSAKAAVVNNTQAQKGGLGDDLIIFKEDLDNPELAPYINAFVVKDENKDDPRWQKIIDAYHSPEVEEAVTELNQGNLQFKGDWTAEDLQAELTDLEDQLRAGK</sequence>
<keyword evidence="9" id="KW-1185">Reference proteome</keyword>
<keyword evidence="6" id="KW-0449">Lipoprotein</keyword>
<gene>
    <name evidence="8" type="ORF">MAE01_14570</name>
</gene>
<dbReference type="PANTHER" id="PTHR30429:SF1">
    <property type="entry name" value="D-METHIONINE-BINDING LIPOPROTEIN METQ-RELATED"/>
    <property type="match status" value="1"/>
</dbReference>
<evidence type="ECO:0000256" key="3">
    <source>
        <dbReference type="ARBA" id="ARBA00022729"/>
    </source>
</evidence>
<dbReference type="SUPFAM" id="SSF53850">
    <property type="entry name" value="Periplasmic binding protein-like II"/>
    <property type="match status" value="1"/>
</dbReference>
<dbReference type="AlphaFoldDB" id="A0A511AHU7"/>
<comment type="caution">
    <text evidence="8">The sequence shown here is derived from an EMBL/GenBank/DDBJ whole genome shotgun (WGS) entry which is preliminary data.</text>
</comment>
<dbReference type="RefSeq" id="WP_229718073.1">
    <property type="nucleotide sequence ID" value="NZ_BJUW01000005.1"/>
</dbReference>
<keyword evidence="3 7" id="KW-0732">Signal</keyword>
<evidence type="ECO:0000256" key="1">
    <source>
        <dbReference type="ARBA" id="ARBA00004635"/>
    </source>
</evidence>
<evidence type="ECO:0000313" key="9">
    <source>
        <dbReference type="Proteomes" id="UP000321225"/>
    </source>
</evidence>
<evidence type="ECO:0000256" key="2">
    <source>
        <dbReference type="ARBA" id="ARBA00008973"/>
    </source>
</evidence>
<dbReference type="Gene3D" id="3.40.190.10">
    <property type="entry name" value="Periplasmic binding protein-like II"/>
    <property type="match status" value="2"/>
</dbReference>